<evidence type="ECO:0000313" key="3">
    <source>
        <dbReference type="EMBL" id="NKY14051.1"/>
    </source>
</evidence>
<comment type="caution">
    <text evidence="3">The sequence shown here is derived from an EMBL/GenBank/DDBJ whole genome shotgun (WGS) entry which is preliminary data.</text>
</comment>
<proteinExistence type="predicted"/>
<keyword evidence="2" id="KW-0732">Signal</keyword>
<evidence type="ECO:0000313" key="4">
    <source>
        <dbReference type="Proteomes" id="UP000570003"/>
    </source>
</evidence>
<feature type="region of interest" description="Disordered" evidence="1">
    <location>
        <begin position="166"/>
        <end position="215"/>
    </location>
</feature>
<name>A0AA44DD90_STRE0</name>
<evidence type="ECO:0000256" key="1">
    <source>
        <dbReference type="SAM" id="MobiDB-lite"/>
    </source>
</evidence>
<keyword evidence="4" id="KW-1185">Reference proteome</keyword>
<dbReference type="EMBL" id="JAAXOU010000053">
    <property type="protein sequence ID" value="NKY14051.1"/>
    <property type="molecule type" value="Genomic_DNA"/>
</dbReference>
<organism evidence="3 4">
    <name type="scientific">Streptomyces somaliensis (strain ATCC 33201 / DSM 40738 / JCM 12659 / KCTC 9044 / NCTC 11332 / NRRL B-12077 / IP 733)</name>
    <dbReference type="NCBI Taxonomy" id="1134445"/>
    <lineage>
        <taxon>Bacteria</taxon>
        <taxon>Bacillati</taxon>
        <taxon>Actinomycetota</taxon>
        <taxon>Actinomycetes</taxon>
        <taxon>Kitasatosporales</taxon>
        <taxon>Streptomycetaceae</taxon>
        <taxon>Streptomyces</taxon>
    </lineage>
</organism>
<dbReference type="RefSeq" id="WP_168438283.1">
    <property type="nucleotide sequence ID" value="NZ_JAAXOU010000053.1"/>
</dbReference>
<dbReference type="Proteomes" id="UP000570003">
    <property type="component" value="Unassembled WGS sequence"/>
</dbReference>
<gene>
    <name evidence="3" type="ORF">HGA06_07720</name>
</gene>
<evidence type="ECO:0000256" key="2">
    <source>
        <dbReference type="SAM" id="SignalP"/>
    </source>
</evidence>
<feature type="signal peptide" evidence="2">
    <location>
        <begin position="1"/>
        <end position="26"/>
    </location>
</feature>
<dbReference type="AlphaFoldDB" id="A0AA44DD90"/>
<protein>
    <submittedName>
        <fullName evidence="3">DUF461 domain-containing protein</fullName>
    </submittedName>
</protein>
<accession>A0AA44DD90</accession>
<feature type="compositionally biased region" description="Low complexity" evidence="1">
    <location>
        <begin position="189"/>
        <end position="204"/>
    </location>
</feature>
<feature type="chain" id="PRO_5041336738" evidence="2">
    <location>
        <begin position="27"/>
        <end position="215"/>
    </location>
</feature>
<sequence length="215" mass="20887">MSRSLRRGALAATALMISLAPLTACGAGHDAQSLQIKPDNATTTVGDIEVLNALLITPAEGAEGPAVVSATLFNGGSKAETLEAVQLPGSDAKVELKPAGGTGPLTVPAGGSLILGGKGNASAVVRGLDESARGGAQDVVFRLSETGDVKLRALVHATGSYYDTFGPTPLPSSPAASPSGSPSTPPSGSPSGAPHASPGGSDAPTEPAHGTGGGH</sequence>
<reference evidence="3 4" key="1">
    <citation type="submission" date="2020-04" db="EMBL/GenBank/DDBJ databases">
        <title>MicrobeNet Type strains.</title>
        <authorList>
            <person name="Nicholson A.C."/>
        </authorList>
    </citation>
    <scope>NUCLEOTIDE SEQUENCE [LARGE SCALE GENOMIC DNA]</scope>
    <source>
        <strain evidence="3 4">DSM 40738</strain>
    </source>
</reference>
<feature type="compositionally biased region" description="Low complexity" evidence="1">
    <location>
        <begin position="173"/>
        <end position="182"/>
    </location>
</feature>